<dbReference type="GO" id="GO:0016787">
    <property type="term" value="F:hydrolase activity"/>
    <property type="evidence" value="ECO:0007669"/>
    <property type="project" value="UniProtKB-KW"/>
</dbReference>
<keyword evidence="2" id="KW-0378">Hydrolase</keyword>
<dbReference type="InterPro" id="IPR002018">
    <property type="entry name" value="CarbesteraseB"/>
</dbReference>
<dbReference type="EMBL" id="KZ805723">
    <property type="protein sequence ID" value="PVH92097.1"/>
    <property type="molecule type" value="Genomic_DNA"/>
</dbReference>
<feature type="domain" description="Carboxylesterase type B" evidence="1">
    <location>
        <begin position="43"/>
        <end position="524"/>
    </location>
</feature>
<dbReference type="PANTHER" id="PTHR11559">
    <property type="entry name" value="CARBOXYLESTERASE"/>
    <property type="match status" value="1"/>
</dbReference>
<proteinExistence type="predicted"/>
<evidence type="ECO:0000259" key="1">
    <source>
        <dbReference type="Pfam" id="PF00135"/>
    </source>
</evidence>
<reference evidence="2 3" key="1">
    <citation type="journal article" date="2018" name="Sci. Rep.">
        <title>Comparative genomics provides insights into the lifestyle and reveals functional heterogeneity of dark septate endophytic fungi.</title>
        <authorList>
            <person name="Knapp D.G."/>
            <person name="Nemeth J.B."/>
            <person name="Barry K."/>
            <person name="Hainaut M."/>
            <person name="Henrissat B."/>
            <person name="Johnson J."/>
            <person name="Kuo A."/>
            <person name="Lim J.H.P."/>
            <person name="Lipzen A."/>
            <person name="Nolan M."/>
            <person name="Ohm R.A."/>
            <person name="Tamas L."/>
            <person name="Grigoriev I.V."/>
            <person name="Spatafora J.W."/>
            <person name="Nagy L.G."/>
            <person name="Kovacs G.M."/>
        </authorList>
    </citation>
    <scope>NUCLEOTIDE SEQUENCE [LARGE SCALE GENOMIC DNA]</scope>
    <source>
        <strain evidence="2 3">DSE2036</strain>
    </source>
</reference>
<dbReference type="InterPro" id="IPR050309">
    <property type="entry name" value="Type-B_Carboxylest/Lipase"/>
</dbReference>
<dbReference type="InterPro" id="IPR029058">
    <property type="entry name" value="AB_hydrolase_fold"/>
</dbReference>
<dbReference type="InterPro" id="IPR019819">
    <property type="entry name" value="Carboxylesterase_B_CS"/>
</dbReference>
<dbReference type="Proteomes" id="UP000244855">
    <property type="component" value="Unassembled WGS sequence"/>
</dbReference>
<evidence type="ECO:0000313" key="2">
    <source>
        <dbReference type="EMBL" id="PVH92097.1"/>
    </source>
</evidence>
<dbReference type="AlphaFoldDB" id="A0A2V1D225"/>
<organism evidence="2 3">
    <name type="scientific">Periconia macrospinosa</name>
    <dbReference type="NCBI Taxonomy" id="97972"/>
    <lineage>
        <taxon>Eukaryota</taxon>
        <taxon>Fungi</taxon>
        <taxon>Dikarya</taxon>
        <taxon>Ascomycota</taxon>
        <taxon>Pezizomycotina</taxon>
        <taxon>Dothideomycetes</taxon>
        <taxon>Pleosporomycetidae</taxon>
        <taxon>Pleosporales</taxon>
        <taxon>Massarineae</taxon>
        <taxon>Periconiaceae</taxon>
        <taxon>Periconia</taxon>
    </lineage>
</organism>
<dbReference type="SUPFAM" id="SSF53474">
    <property type="entry name" value="alpha/beta-Hydrolases"/>
    <property type="match status" value="1"/>
</dbReference>
<keyword evidence="3" id="KW-1185">Reference proteome</keyword>
<gene>
    <name evidence="2" type="ORF">DM02DRAFT_663274</name>
</gene>
<accession>A0A2V1D225</accession>
<evidence type="ECO:0000313" key="3">
    <source>
        <dbReference type="Proteomes" id="UP000244855"/>
    </source>
</evidence>
<sequence>MHINTLLAAQTLYHGLSHGHWNLGSLPAVDLGYEVHQASAFSDPGFYNFSNIRYARPPIQDLRFRAPQPPQVDRSVIQDGSRGLACLQAIPGWATSPSTAAFKSLDQGEDCLFLNVFVPKGVFNETSRAPGVPVVVWLHGGGNVYGSKDYQTDPYGLMLRAQEHYTNGIIFVAMNYRLGAFGWLAGPTFQTDGTANAGLHDQRMAFEWVRKYIHLFGGDKDRVTALGYSAGAGSIVHHLTAYGGRSTTPFQQAISQSPVWIPLPSSNLQEVSFQAYLNAANVSSLGQLRSLPSQALMQANTALVSRSTHRQFTFGPAVDGDYVTQDPKQLLIHGQFDHSVRLLASHASNEGKNFGPPNVTSDADYNHFIRDFYPSADDKALEHIRTTLYPPVSNTSIYRNNSERAALTISDSILDCNVATLSSAYSDRGYEYLFAIPPGVHQQDLPYTFYHQGSNASAVVANSTVARAIQEYLISFAYSEKPTTSLANAPDFNLYGASAVILSLDNNGIAQTKDPAANQQCDWWKLVLLS</sequence>
<dbReference type="STRING" id="97972.A0A2V1D225"/>
<dbReference type="Pfam" id="PF00135">
    <property type="entry name" value="COesterase"/>
    <property type="match status" value="1"/>
</dbReference>
<dbReference type="Gene3D" id="3.40.50.1820">
    <property type="entry name" value="alpha/beta hydrolase"/>
    <property type="match status" value="1"/>
</dbReference>
<name>A0A2V1D225_9PLEO</name>
<dbReference type="OrthoDB" id="408631at2759"/>
<dbReference type="PROSITE" id="PS00941">
    <property type="entry name" value="CARBOXYLESTERASE_B_2"/>
    <property type="match status" value="1"/>
</dbReference>
<protein>
    <submittedName>
        <fullName evidence="2">Alpha/beta-hydrolase</fullName>
    </submittedName>
</protein>